<evidence type="ECO:0000256" key="1">
    <source>
        <dbReference type="SAM" id="MobiDB-lite"/>
    </source>
</evidence>
<dbReference type="EMBL" id="MU002350">
    <property type="protein sequence ID" value="KAF2787189.1"/>
    <property type="molecule type" value="Genomic_DNA"/>
</dbReference>
<dbReference type="OrthoDB" id="5241710at2759"/>
<feature type="region of interest" description="Disordered" evidence="1">
    <location>
        <begin position="241"/>
        <end position="260"/>
    </location>
</feature>
<evidence type="ECO:0000313" key="4">
    <source>
        <dbReference type="Proteomes" id="UP000799757"/>
    </source>
</evidence>
<feature type="compositionally biased region" description="Basic and acidic residues" evidence="1">
    <location>
        <begin position="251"/>
        <end position="260"/>
    </location>
</feature>
<dbReference type="AlphaFoldDB" id="A0A6A6WSW1"/>
<keyword evidence="4" id="KW-1185">Reference proteome</keyword>
<keyword evidence="2" id="KW-0472">Membrane</keyword>
<keyword evidence="2" id="KW-0812">Transmembrane</keyword>
<feature type="transmembrane region" description="Helical" evidence="2">
    <location>
        <begin position="21"/>
        <end position="37"/>
    </location>
</feature>
<feature type="transmembrane region" description="Helical" evidence="2">
    <location>
        <begin position="43"/>
        <end position="64"/>
    </location>
</feature>
<keyword evidence="2" id="KW-1133">Transmembrane helix</keyword>
<dbReference type="Proteomes" id="UP000799757">
    <property type="component" value="Unassembled WGS sequence"/>
</dbReference>
<protein>
    <submittedName>
        <fullName evidence="3">Uncharacterized protein</fullName>
    </submittedName>
</protein>
<proteinExistence type="predicted"/>
<sequence length="273" mass="29829">MAAHAHPDPNPISTLLRRTCIGTYPFAFALGIAHAAVSEDGLFPAITLVPQTVSAIFSVSLLYLDVPRRSRKHAASVGLAVGADDEDDGDEPMNSKVLNLAIFLGDFMIMGGLLTCMVFSWLALGSWRYGYYGYNTRQGPETVLGTYATVPFMMNMTIHLFFALRAILSTVPSSFWTFLFASFTPHTTCPHCQHKLAAGEPSARWQSERKSAGYSFLNPEESDSLYRDIERQIGRPSVEVGVERSAGGEGLTRDSGETAREISPAEVLKIVDV</sequence>
<accession>A0A6A6WSW1</accession>
<gene>
    <name evidence="3" type="ORF">K505DRAFT_421927</name>
</gene>
<reference evidence="3" key="1">
    <citation type="journal article" date="2020" name="Stud. Mycol.">
        <title>101 Dothideomycetes genomes: a test case for predicting lifestyles and emergence of pathogens.</title>
        <authorList>
            <person name="Haridas S."/>
            <person name="Albert R."/>
            <person name="Binder M."/>
            <person name="Bloem J."/>
            <person name="Labutti K."/>
            <person name="Salamov A."/>
            <person name="Andreopoulos B."/>
            <person name="Baker S."/>
            <person name="Barry K."/>
            <person name="Bills G."/>
            <person name="Bluhm B."/>
            <person name="Cannon C."/>
            <person name="Castanera R."/>
            <person name="Culley D."/>
            <person name="Daum C."/>
            <person name="Ezra D."/>
            <person name="Gonzalez J."/>
            <person name="Henrissat B."/>
            <person name="Kuo A."/>
            <person name="Liang C."/>
            <person name="Lipzen A."/>
            <person name="Lutzoni F."/>
            <person name="Magnuson J."/>
            <person name="Mondo S."/>
            <person name="Nolan M."/>
            <person name="Ohm R."/>
            <person name="Pangilinan J."/>
            <person name="Park H.-J."/>
            <person name="Ramirez L."/>
            <person name="Alfaro M."/>
            <person name="Sun H."/>
            <person name="Tritt A."/>
            <person name="Yoshinaga Y."/>
            <person name="Zwiers L.-H."/>
            <person name="Turgeon B."/>
            <person name="Goodwin S."/>
            <person name="Spatafora J."/>
            <person name="Crous P."/>
            <person name="Grigoriev I."/>
        </authorList>
    </citation>
    <scope>NUCLEOTIDE SEQUENCE</scope>
    <source>
        <strain evidence="3">CBS 109.77</strain>
    </source>
</reference>
<name>A0A6A6WSW1_9PLEO</name>
<feature type="transmembrane region" description="Helical" evidence="2">
    <location>
        <begin position="100"/>
        <end position="124"/>
    </location>
</feature>
<organism evidence="3 4">
    <name type="scientific">Melanomma pulvis-pyrius CBS 109.77</name>
    <dbReference type="NCBI Taxonomy" id="1314802"/>
    <lineage>
        <taxon>Eukaryota</taxon>
        <taxon>Fungi</taxon>
        <taxon>Dikarya</taxon>
        <taxon>Ascomycota</taxon>
        <taxon>Pezizomycotina</taxon>
        <taxon>Dothideomycetes</taxon>
        <taxon>Pleosporomycetidae</taxon>
        <taxon>Pleosporales</taxon>
        <taxon>Melanommataceae</taxon>
        <taxon>Melanomma</taxon>
    </lineage>
</organism>
<evidence type="ECO:0000256" key="2">
    <source>
        <dbReference type="SAM" id="Phobius"/>
    </source>
</evidence>
<evidence type="ECO:0000313" key="3">
    <source>
        <dbReference type="EMBL" id="KAF2787189.1"/>
    </source>
</evidence>